<keyword evidence="1" id="KW-0479">Metal-binding</keyword>
<dbReference type="SUPFAM" id="SSF51182">
    <property type="entry name" value="RmlC-like cupins"/>
    <property type="match status" value="1"/>
</dbReference>
<proteinExistence type="predicted"/>
<dbReference type="CDD" id="cd02208">
    <property type="entry name" value="cupin_RmlC-like"/>
    <property type="match status" value="1"/>
</dbReference>
<protein>
    <recommendedName>
        <fullName evidence="2">Cupin type-2 domain-containing protein</fullName>
    </recommendedName>
</protein>
<organism evidence="3 4">
    <name type="scientific">Entotheonella factor</name>
    <dbReference type="NCBI Taxonomy" id="1429438"/>
    <lineage>
        <taxon>Bacteria</taxon>
        <taxon>Pseudomonadati</taxon>
        <taxon>Nitrospinota/Tectimicrobiota group</taxon>
        <taxon>Candidatus Tectimicrobiota</taxon>
        <taxon>Candidatus Entotheonellia</taxon>
        <taxon>Candidatus Entotheonellales</taxon>
        <taxon>Candidatus Entotheonellaceae</taxon>
        <taxon>Candidatus Entotheonella</taxon>
    </lineage>
</organism>
<reference evidence="3 4" key="1">
    <citation type="journal article" date="2014" name="Nature">
        <title>An environmental bacterial taxon with a large and distinct metabolic repertoire.</title>
        <authorList>
            <person name="Wilson M.C."/>
            <person name="Mori T."/>
            <person name="Ruckert C."/>
            <person name="Uria A.R."/>
            <person name="Helf M.J."/>
            <person name="Takada K."/>
            <person name="Gernert C."/>
            <person name="Steffens U.A."/>
            <person name="Heycke N."/>
            <person name="Schmitt S."/>
            <person name="Rinke C."/>
            <person name="Helfrich E.J."/>
            <person name="Brachmann A.O."/>
            <person name="Gurgui C."/>
            <person name="Wakimoto T."/>
            <person name="Kracht M."/>
            <person name="Crusemann M."/>
            <person name="Hentschel U."/>
            <person name="Abe I."/>
            <person name="Matsunaga S."/>
            <person name="Kalinowski J."/>
            <person name="Takeyama H."/>
            <person name="Piel J."/>
        </authorList>
    </citation>
    <scope>NUCLEOTIDE SEQUENCE [LARGE SCALE GENOMIC DNA]</scope>
    <source>
        <strain evidence="4">TSY1</strain>
    </source>
</reference>
<dbReference type="InterPro" id="IPR014710">
    <property type="entry name" value="RmlC-like_jellyroll"/>
</dbReference>
<dbReference type="Proteomes" id="UP000019141">
    <property type="component" value="Unassembled WGS sequence"/>
</dbReference>
<dbReference type="HOGENOM" id="CLU_165951_0_0_7"/>
<dbReference type="AlphaFoldDB" id="W4L5B1"/>
<evidence type="ECO:0000313" key="4">
    <source>
        <dbReference type="Proteomes" id="UP000019141"/>
    </source>
</evidence>
<comment type="caution">
    <text evidence="3">The sequence shown here is derived from an EMBL/GenBank/DDBJ whole genome shotgun (WGS) entry which is preliminary data.</text>
</comment>
<evidence type="ECO:0000313" key="3">
    <source>
        <dbReference type="EMBL" id="ETW92860.1"/>
    </source>
</evidence>
<sequence length="118" mass="13375">MEAAAASVKDASHLYEVERRARHAERPGFRISELQLSPTQQVPWHYHTHIQDTFYVLEGEIRIFLRDPKEDVRLGPGETYAVSPGRGHLVTNAGQTSATFLILQGIGEYDYVPLTNRK</sequence>
<evidence type="ECO:0000259" key="2">
    <source>
        <dbReference type="Pfam" id="PF07883"/>
    </source>
</evidence>
<dbReference type="Gene3D" id="2.60.120.10">
    <property type="entry name" value="Jelly Rolls"/>
    <property type="match status" value="1"/>
</dbReference>
<gene>
    <name evidence="3" type="ORF">ETSY1_41770</name>
</gene>
<keyword evidence="4" id="KW-1185">Reference proteome</keyword>
<name>W4L5B1_ENTF1</name>
<dbReference type="PANTHER" id="PTHR35848">
    <property type="entry name" value="OXALATE-BINDING PROTEIN"/>
    <property type="match status" value="1"/>
</dbReference>
<dbReference type="InterPro" id="IPR013096">
    <property type="entry name" value="Cupin_2"/>
</dbReference>
<accession>W4L5B1</accession>
<dbReference type="InterPro" id="IPR051610">
    <property type="entry name" value="GPI/OXD"/>
</dbReference>
<dbReference type="EMBL" id="AZHW01001356">
    <property type="protein sequence ID" value="ETW92860.1"/>
    <property type="molecule type" value="Genomic_DNA"/>
</dbReference>
<dbReference type="GO" id="GO:0046872">
    <property type="term" value="F:metal ion binding"/>
    <property type="evidence" value="ECO:0007669"/>
    <property type="project" value="UniProtKB-KW"/>
</dbReference>
<dbReference type="Pfam" id="PF07883">
    <property type="entry name" value="Cupin_2"/>
    <property type="match status" value="1"/>
</dbReference>
<evidence type="ECO:0000256" key="1">
    <source>
        <dbReference type="ARBA" id="ARBA00022723"/>
    </source>
</evidence>
<feature type="domain" description="Cupin type-2" evidence="2">
    <location>
        <begin position="35"/>
        <end position="102"/>
    </location>
</feature>
<dbReference type="InterPro" id="IPR011051">
    <property type="entry name" value="RmlC_Cupin_sf"/>
</dbReference>